<dbReference type="InterPro" id="IPR035919">
    <property type="entry name" value="EAL_sf"/>
</dbReference>
<dbReference type="InterPro" id="IPR001633">
    <property type="entry name" value="EAL_dom"/>
</dbReference>
<dbReference type="InterPro" id="IPR050706">
    <property type="entry name" value="Cyclic-di-GMP_PDE-like"/>
</dbReference>
<dbReference type="InterPro" id="IPR029787">
    <property type="entry name" value="Nucleotide_cyclase"/>
</dbReference>
<feature type="region of interest" description="Disordered" evidence="1">
    <location>
        <begin position="350"/>
        <end position="424"/>
    </location>
</feature>
<dbReference type="SUPFAM" id="SSF141868">
    <property type="entry name" value="EAL domain-like"/>
    <property type="match status" value="1"/>
</dbReference>
<feature type="region of interest" description="Disordered" evidence="1">
    <location>
        <begin position="444"/>
        <end position="474"/>
    </location>
</feature>
<keyword evidence="5" id="KW-1185">Reference proteome</keyword>
<dbReference type="RefSeq" id="WP_124945961.1">
    <property type="nucleotide sequence ID" value="NZ_BHVT01000020.1"/>
</dbReference>
<organism evidence="4 5">
    <name type="scientific">Sulfurirhabdus autotrophica</name>
    <dbReference type="NCBI Taxonomy" id="1706046"/>
    <lineage>
        <taxon>Bacteria</taxon>
        <taxon>Pseudomonadati</taxon>
        <taxon>Pseudomonadota</taxon>
        <taxon>Betaproteobacteria</taxon>
        <taxon>Nitrosomonadales</taxon>
        <taxon>Sulfuricellaceae</taxon>
        <taxon>Sulfurirhabdus</taxon>
    </lineage>
</organism>
<dbReference type="SUPFAM" id="SSF55073">
    <property type="entry name" value="Nucleotide cyclase"/>
    <property type="match status" value="1"/>
</dbReference>
<dbReference type="Gene3D" id="3.20.20.450">
    <property type="entry name" value="EAL domain"/>
    <property type="match status" value="1"/>
</dbReference>
<dbReference type="EMBL" id="SMCO01000003">
    <property type="protein sequence ID" value="TCV89007.1"/>
    <property type="molecule type" value="Genomic_DNA"/>
</dbReference>
<dbReference type="OrthoDB" id="9787514at2"/>
<proteinExistence type="predicted"/>
<dbReference type="Pfam" id="PF00990">
    <property type="entry name" value="GGDEF"/>
    <property type="match status" value="1"/>
</dbReference>
<dbReference type="Gene3D" id="3.30.70.270">
    <property type="match status" value="1"/>
</dbReference>
<dbReference type="AlphaFoldDB" id="A0A4R3YAI1"/>
<accession>A0A4R3YAI1</accession>
<comment type="caution">
    <text evidence="4">The sequence shown here is derived from an EMBL/GenBank/DDBJ whole genome shotgun (WGS) entry which is preliminary data.</text>
</comment>
<feature type="compositionally biased region" description="Basic and acidic residues" evidence="1">
    <location>
        <begin position="351"/>
        <end position="369"/>
    </location>
</feature>
<dbReference type="SUPFAM" id="SSF141371">
    <property type="entry name" value="PilZ domain-like"/>
    <property type="match status" value="1"/>
</dbReference>
<dbReference type="PROSITE" id="PS50887">
    <property type="entry name" value="GGDEF"/>
    <property type="match status" value="1"/>
</dbReference>
<dbReference type="Gene3D" id="2.40.10.220">
    <property type="entry name" value="predicted glycosyltransferase like domains"/>
    <property type="match status" value="1"/>
</dbReference>
<feature type="compositionally biased region" description="Gly residues" evidence="1">
    <location>
        <begin position="389"/>
        <end position="408"/>
    </location>
</feature>
<dbReference type="SMART" id="SM00267">
    <property type="entry name" value="GGDEF"/>
    <property type="match status" value="1"/>
</dbReference>
<dbReference type="PANTHER" id="PTHR33121:SF23">
    <property type="entry name" value="CYCLIC DI-GMP PHOSPHODIESTERASE PDEB"/>
    <property type="match status" value="1"/>
</dbReference>
<evidence type="ECO:0000256" key="1">
    <source>
        <dbReference type="SAM" id="MobiDB-lite"/>
    </source>
</evidence>
<dbReference type="PROSITE" id="PS50883">
    <property type="entry name" value="EAL"/>
    <property type="match status" value="1"/>
</dbReference>
<name>A0A4R3YAI1_9PROT</name>
<evidence type="ECO:0000313" key="5">
    <source>
        <dbReference type="Proteomes" id="UP000295367"/>
    </source>
</evidence>
<dbReference type="InterPro" id="IPR012434">
    <property type="entry name" value="DUF1631"/>
</dbReference>
<evidence type="ECO:0000259" key="3">
    <source>
        <dbReference type="PROSITE" id="PS50887"/>
    </source>
</evidence>
<dbReference type="Pfam" id="PF07793">
    <property type="entry name" value="DUF1631"/>
    <property type="match status" value="2"/>
</dbReference>
<feature type="region of interest" description="Disordered" evidence="1">
    <location>
        <begin position="112"/>
        <end position="134"/>
    </location>
</feature>
<dbReference type="SMART" id="SM00052">
    <property type="entry name" value="EAL"/>
    <property type="match status" value="1"/>
</dbReference>
<dbReference type="InterPro" id="IPR000160">
    <property type="entry name" value="GGDEF_dom"/>
</dbReference>
<dbReference type="Proteomes" id="UP000295367">
    <property type="component" value="Unassembled WGS sequence"/>
</dbReference>
<feature type="domain" description="GGDEF" evidence="3">
    <location>
        <begin position="822"/>
        <end position="955"/>
    </location>
</feature>
<dbReference type="CDD" id="cd01949">
    <property type="entry name" value="GGDEF"/>
    <property type="match status" value="1"/>
</dbReference>
<dbReference type="InterPro" id="IPR043128">
    <property type="entry name" value="Rev_trsase/Diguanyl_cyclase"/>
</dbReference>
<feature type="domain" description="EAL" evidence="2">
    <location>
        <begin position="966"/>
        <end position="1216"/>
    </location>
</feature>
<dbReference type="GO" id="GO:0071111">
    <property type="term" value="F:cyclic-guanylate-specific phosphodiesterase activity"/>
    <property type="evidence" value="ECO:0007669"/>
    <property type="project" value="InterPro"/>
</dbReference>
<dbReference type="PANTHER" id="PTHR33121">
    <property type="entry name" value="CYCLIC DI-GMP PHOSPHODIESTERASE PDEF"/>
    <property type="match status" value="1"/>
</dbReference>
<protein>
    <submittedName>
        <fullName evidence="4">Diguanylate cyclase (GGDEF)-like protein</fullName>
    </submittedName>
</protein>
<reference evidence="4 5" key="1">
    <citation type="submission" date="2019-03" db="EMBL/GenBank/DDBJ databases">
        <title>Genomic Encyclopedia of Type Strains, Phase IV (KMG-IV): sequencing the most valuable type-strain genomes for metagenomic binning, comparative biology and taxonomic classification.</title>
        <authorList>
            <person name="Goeker M."/>
        </authorList>
    </citation>
    <scope>NUCLEOTIDE SEQUENCE [LARGE SCALE GENOMIC DNA]</scope>
    <source>
        <strain evidence="4 5">DSM 100309</strain>
    </source>
</reference>
<evidence type="ECO:0000259" key="2">
    <source>
        <dbReference type="PROSITE" id="PS50883"/>
    </source>
</evidence>
<evidence type="ECO:0000313" key="4">
    <source>
        <dbReference type="EMBL" id="TCV89007.1"/>
    </source>
</evidence>
<sequence>MEKRALTRFVVSLDAVCSAPGMGKCTVEIQDFCLGGVFVSYENVSNADQPQKFQLVNGNFIEIRCSVPALPREKIITFQGRVVRTDQSGAGIAFVEPDLEALHLLHGFAKKFRPSQPPQSDIPPAEKKSTVADSPKVDGQALLRECKKFAEKCVQPVINSFFEKVTNRLFTIAGEVQSITEKNAYYDALSVFNKQENILKREFEEQMQEQLDPFVNHSKKSSNQSEQELSSLTLSLVEEDEFEEWLAYSDMARKLEAEFQDQLNDLNHRLGVLVNEVVDRETNPFAPASFGQGFQDTLKVVTLDRKALQVSYAIYKEVLSTALGEMYDKINKYLNDKGVTLDTKHLYKIKPSSEEVPRPTPKVEKEAEKSSSQQSSPAGNAGNVSGKQSEGGGQGGGSGSQGGGGQGGDANFVAGRRQSDNVPAPQDWYSLVQYLGNLQQNAAQQGGYRPAGMPGQAGVAQTGPGQSAGGAGPANAAQMQQFYTPDELLSALSRVKFSEKLKPLAGSFQQDVKSQLMSVLSHGKPEDEQKHLPEREGRILDIAGSLFDSVLEDKLVANNVRPWLQELSIPMVKMALQDDSLFSDKSHLARQVINSLAQLELYGEENGDMGHNAVRKRINHLIAEVTSADEVTPQLFEKMLKDLNSLIRLQDKAYKENLEDVYAACEEDQRIARKVAASTGNKQEKPEAPTSNEDGLLEWRKQVRRLKVGDWILFDKDTEHQRRRLAWISKYFENFVFVNVKGLKELTLTQTELAQQLRDGTSVVLDDAGEPLIDRAQTAMLQKMHRQLLHESTHDQLTGLINRREFERFLGQALSSSQQLNQHHAICYIDLDQFSVVNNTFGYAGGDRLLVEVTKLLKDGLGERGMVARIGGDEFGMLFENCTVIEALEITGRQKTALQNYRFVSDEKSLAISFSAGLVAIDPESESVPTLLQAAEESCRSAKLKGTNYIQVYSQDDAGMARHKQAIKWVTKIDEALDNDSLVLRYQPIARISRKNTLLHHAEILLGVPDEQGNLISPADLIFAAESFRRMVAVDRWVILNVFKWMGLHRHKLEEVGGFAINLSGASLNEEGFIDFIIQQSKNLKVPMEKVCFEVTETAGIANLSNASEFILEVKKTGCTFALDDFGSGLSSYAYLKNLPVDYLKIDGAFVKNMDSNPYDYAVVKSITEIGHFMGKGIIAEYVENDSILDMLREIGVDYAQGYIIGKPLALSSLAA</sequence>
<dbReference type="CDD" id="cd01948">
    <property type="entry name" value="EAL"/>
    <property type="match status" value="1"/>
</dbReference>
<gene>
    <name evidence="4" type="ORF">EDC63_10379</name>
</gene>
<dbReference type="Pfam" id="PF00563">
    <property type="entry name" value="EAL"/>
    <property type="match status" value="1"/>
</dbReference>
<dbReference type="NCBIfam" id="TIGR00254">
    <property type="entry name" value="GGDEF"/>
    <property type="match status" value="1"/>
</dbReference>